<proteinExistence type="predicted"/>
<dbReference type="STRING" id="29920.A0A329SM74"/>
<dbReference type="EMBL" id="RCML01000035">
    <property type="protein sequence ID" value="KAG2996593.1"/>
    <property type="molecule type" value="Genomic_DNA"/>
</dbReference>
<accession>A0A329SM74</accession>
<evidence type="ECO:0000313" key="3">
    <source>
        <dbReference type="Proteomes" id="UP000251314"/>
    </source>
</evidence>
<dbReference type="SUPFAM" id="SSF52540">
    <property type="entry name" value="P-loop containing nucleoside triphosphate hydrolases"/>
    <property type="match status" value="1"/>
</dbReference>
<keyword evidence="3" id="KW-1185">Reference proteome</keyword>
<sequence>MADSLRRWGPGLDFEVAESGDDLPVGQHQLICIGRALDEATANVDTDTDSLIQTTIKVSVRGQDRAGHRAPHQHDHTSQQYFRHELWSLILQ</sequence>
<dbReference type="VEuPathDB" id="FungiDB:PC110_g5821"/>
<protein>
    <submittedName>
        <fullName evidence="2">Uncharacterized protein</fullName>
    </submittedName>
</protein>
<reference evidence="1" key="2">
    <citation type="submission" date="2018-10" db="EMBL/GenBank/DDBJ databases">
        <title>Effector identification in a new, highly contiguous assembly of the strawberry crown rot pathogen Phytophthora cactorum.</title>
        <authorList>
            <person name="Armitage A.D."/>
            <person name="Nellist C.F."/>
            <person name="Bates H."/>
            <person name="Vickerstaff R.J."/>
            <person name="Harrison R.J."/>
        </authorList>
    </citation>
    <scope>NUCLEOTIDE SEQUENCE</scope>
    <source>
        <strain evidence="1">P415</strain>
    </source>
</reference>
<dbReference type="InterPro" id="IPR027417">
    <property type="entry name" value="P-loop_NTPase"/>
</dbReference>
<evidence type="ECO:0000313" key="1">
    <source>
        <dbReference type="EMBL" id="KAG2996593.1"/>
    </source>
</evidence>
<organism evidence="2 3">
    <name type="scientific">Phytophthora cactorum</name>
    <dbReference type="NCBI Taxonomy" id="29920"/>
    <lineage>
        <taxon>Eukaryota</taxon>
        <taxon>Sar</taxon>
        <taxon>Stramenopiles</taxon>
        <taxon>Oomycota</taxon>
        <taxon>Peronosporomycetes</taxon>
        <taxon>Peronosporales</taxon>
        <taxon>Peronosporaceae</taxon>
        <taxon>Phytophthora</taxon>
    </lineage>
</organism>
<dbReference type="EMBL" id="MJFZ01000100">
    <property type="protein sequence ID" value="RAW37943.1"/>
    <property type="molecule type" value="Genomic_DNA"/>
</dbReference>
<dbReference type="OrthoDB" id="1929632at2759"/>
<dbReference type="Gene3D" id="3.40.50.300">
    <property type="entry name" value="P-loop containing nucleotide triphosphate hydrolases"/>
    <property type="match status" value="1"/>
</dbReference>
<reference evidence="2 3" key="1">
    <citation type="submission" date="2018-01" db="EMBL/GenBank/DDBJ databases">
        <title>Draft genome of the strawberry crown rot pathogen Phytophthora cactorum.</title>
        <authorList>
            <person name="Armitage A.D."/>
            <person name="Lysoe E."/>
            <person name="Nellist C.F."/>
            <person name="Harrison R.J."/>
            <person name="Brurberg M.B."/>
        </authorList>
    </citation>
    <scope>NUCLEOTIDE SEQUENCE [LARGE SCALE GENOMIC DNA]</scope>
    <source>
        <strain evidence="2 3">10300</strain>
    </source>
</reference>
<dbReference type="Proteomes" id="UP000251314">
    <property type="component" value="Unassembled WGS sequence"/>
</dbReference>
<dbReference type="AlphaFoldDB" id="A0A329SM74"/>
<name>A0A329SM74_9STRA</name>
<gene>
    <name evidence="2" type="ORF">PC110_g5821</name>
    <name evidence="1" type="ORF">PC118_g2432</name>
</gene>
<evidence type="ECO:0000313" key="2">
    <source>
        <dbReference type="EMBL" id="RAW37943.1"/>
    </source>
</evidence>
<dbReference type="Proteomes" id="UP000697107">
    <property type="component" value="Unassembled WGS sequence"/>
</dbReference>
<comment type="caution">
    <text evidence="2">The sequence shown here is derived from an EMBL/GenBank/DDBJ whole genome shotgun (WGS) entry which is preliminary data.</text>
</comment>